<dbReference type="EMBL" id="VHIV01000014">
    <property type="protein sequence ID" value="TPV37918.1"/>
    <property type="molecule type" value="Genomic_DNA"/>
</dbReference>
<dbReference type="Proteomes" id="UP000317636">
    <property type="component" value="Unassembled WGS sequence"/>
</dbReference>
<comment type="caution">
    <text evidence="1">The sequence shown here is derived from an EMBL/GenBank/DDBJ whole genome shotgun (WGS) entry which is preliminary data.</text>
</comment>
<gene>
    <name evidence="1" type="ORF">FJ659_27990</name>
</gene>
<evidence type="ECO:0000313" key="1">
    <source>
        <dbReference type="EMBL" id="TPV37918.1"/>
    </source>
</evidence>
<evidence type="ECO:0000313" key="2">
    <source>
        <dbReference type="Proteomes" id="UP000317636"/>
    </source>
</evidence>
<name>A0AC61SXS8_9BACI</name>
<sequence length="163" mass="19187">MASCISILDWYQNGDLSVEDFLRKLYDLAITDYHSDVKKVNFNNADITNDCIKTAQVGTGMKKRMKDFIKKYIVLESDTPNIMYFPIYLYSLHPEFDTVSITSGIQKEFEDDIYHILLSCIDGRDKDTFIFTCLNWEKTFIRVWEERVKKASVDLEMVMKEFN</sequence>
<proteinExistence type="predicted"/>
<accession>A0AC61SXS8</accession>
<organism evidence="1 2">
    <name type="scientific">Bacillus dicomae</name>
    <dbReference type="NCBI Taxonomy" id="3088378"/>
    <lineage>
        <taxon>Bacteria</taxon>
        <taxon>Bacillati</taxon>
        <taxon>Bacillota</taxon>
        <taxon>Bacilli</taxon>
        <taxon>Bacillales</taxon>
        <taxon>Bacillaceae</taxon>
        <taxon>Bacillus</taxon>
        <taxon>Bacillus cereus group</taxon>
    </lineage>
</organism>
<keyword evidence="2" id="KW-1185">Reference proteome</keyword>
<reference evidence="1" key="1">
    <citation type="submission" date="2019-06" db="EMBL/GenBank/DDBJ databases">
        <title>Draft genome sequence of Bacillus sp. strain MHSD28.</title>
        <authorList>
            <person name="Makuwa S.C."/>
            <person name="Serepa-Dlamini M.H."/>
        </authorList>
    </citation>
    <scope>NUCLEOTIDE SEQUENCE</scope>
    <source>
        <strain evidence="1">MHSD28</strain>
    </source>
</reference>
<protein>
    <submittedName>
        <fullName evidence="1">Uncharacterized protein</fullName>
    </submittedName>
</protein>